<dbReference type="PANTHER" id="PTHR36536:SF3">
    <property type="entry name" value="UPF0111 PROTEIN HI_1603"/>
    <property type="match status" value="1"/>
</dbReference>
<dbReference type="Gene3D" id="1.20.58.220">
    <property type="entry name" value="Phosphate transport system protein phou homolog 2, domain 2"/>
    <property type="match status" value="1"/>
</dbReference>
<dbReference type="AlphaFoldDB" id="A0AAT9GS72"/>
<gene>
    <name evidence="2" type="ORF">SJAV_16020</name>
</gene>
<proteinExistence type="inferred from homology"/>
<protein>
    <submittedName>
        <fullName evidence="2">DUF47 family protein</fullName>
    </submittedName>
</protein>
<name>A0AAT9GS72_9CREN</name>
<dbReference type="InterPro" id="IPR038078">
    <property type="entry name" value="PhoU-like_sf"/>
</dbReference>
<sequence>MIKIRINKEEELFGKLVKMGEDIKVACDTLKQLVQGVIYNNDDAINSNLVKIKTITEKIAMNREEVLELLYSGAFLPDFKEAMVMLTQALYHTGTSIKDSARSLASRKPSEKCVISVKESILSYLSIIQEASEKMITMLSTLSRDMQEALKIGREIQMLERAGDDMKDTLITKLYELEKEIDLITILQMRDVIFFLDDILDSMEEATLSVEILYATLKA</sequence>
<dbReference type="EMBL" id="AP031322">
    <property type="protein sequence ID" value="BFH73658.1"/>
    <property type="molecule type" value="Genomic_DNA"/>
</dbReference>
<evidence type="ECO:0000256" key="1">
    <source>
        <dbReference type="ARBA" id="ARBA00008591"/>
    </source>
</evidence>
<dbReference type="Pfam" id="PF01865">
    <property type="entry name" value="PhoU_div"/>
    <property type="match status" value="1"/>
</dbReference>
<dbReference type="PANTHER" id="PTHR36536">
    <property type="entry name" value="UPF0111 PROTEIN HI_1603"/>
    <property type="match status" value="1"/>
</dbReference>
<organism evidence="2">
    <name type="scientific">Sulfurisphaera javensis</name>
    <dbReference type="NCBI Taxonomy" id="2049879"/>
    <lineage>
        <taxon>Archaea</taxon>
        <taxon>Thermoproteota</taxon>
        <taxon>Thermoprotei</taxon>
        <taxon>Sulfolobales</taxon>
        <taxon>Sulfolobaceae</taxon>
        <taxon>Sulfurisphaera</taxon>
    </lineage>
</organism>
<dbReference type="KEGG" id="sjv:SJAV_16020"/>
<reference evidence="2" key="1">
    <citation type="submission" date="2024-03" db="EMBL/GenBank/DDBJ databases">
        <title>Complete genome sequence of Sulfurisphaera javensis strain KD-1.</title>
        <authorList>
            <person name="Sakai H."/>
            <person name="Nur N."/>
            <person name="Suwanto A."/>
            <person name="Kurosawa N."/>
        </authorList>
    </citation>
    <scope>NUCLEOTIDE SEQUENCE</scope>
    <source>
        <strain evidence="2">KD-1</strain>
    </source>
</reference>
<dbReference type="GeneID" id="92354559"/>
<evidence type="ECO:0000313" key="2">
    <source>
        <dbReference type="EMBL" id="BFH73658.1"/>
    </source>
</evidence>
<dbReference type="InterPro" id="IPR002727">
    <property type="entry name" value="DUF47"/>
</dbReference>
<dbReference type="RefSeq" id="WP_369609235.1">
    <property type="nucleotide sequence ID" value="NZ_AP031322.1"/>
</dbReference>
<comment type="similarity">
    <text evidence="1">Belongs to the UPF0111 family.</text>
</comment>
<accession>A0AAT9GS72</accession>
<dbReference type="InterPro" id="IPR018445">
    <property type="entry name" value="Put_Phosphate_transp_reg"/>
</dbReference>